<proteinExistence type="predicted"/>
<dbReference type="Proteomes" id="UP000824469">
    <property type="component" value="Unassembled WGS sequence"/>
</dbReference>
<organism evidence="2 3">
    <name type="scientific">Taxus chinensis</name>
    <name type="common">Chinese yew</name>
    <name type="synonym">Taxus wallichiana var. chinensis</name>
    <dbReference type="NCBI Taxonomy" id="29808"/>
    <lineage>
        <taxon>Eukaryota</taxon>
        <taxon>Viridiplantae</taxon>
        <taxon>Streptophyta</taxon>
        <taxon>Embryophyta</taxon>
        <taxon>Tracheophyta</taxon>
        <taxon>Spermatophyta</taxon>
        <taxon>Pinopsida</taxon>
        <taxon>Pinidae</taxon>
        <taxon>Conifers II</taxon>
        <taxon>Cupressales</taxon>
        <taxon>Taxaceae</taxon>
        <taxon>Taxus</taxon>
    </lineage>
</organism>
<accession>A0AA38C3V9</accession>
<dbReference type="EMBL" id="JAHRHJ020001936">
    <property type="protein sequence ID" value="KAH9292967.1"/>
    <property type="molecule type" value="Genomic_DNA"/>
</dbReference>
<reference evidence="2 3" key="1">
    <citation type="journal article" date="2021" name="Nat. Plants">
        <title>The Taxus genome provides insights into paclitaxel biosynthesis.</title>
        <authorList>
            <person name="Xiong X."/>
            <person name="Gou J."/>
            <person name="Liao Q."/>
            <person name="Li Y."/>
            <person name="Zhou Q."/>
            <person name="Bi G."/>
            <person name="Li C."/>
            <person name="Du R."/>
            <person name="Wang X."/>
            <person name="Sun T."/>
            <person name="Guo L."/>
            <person name="Liang H."/>
            <person name="Lu P."/>
            <person name="Wu Y."/>
            <person name="Zhang Z."/>
            <person name="Ro D.K."/>
            <person name="Shang Y."/>
            <person name="Huang S."/>
            <person name="Yan J."/>
        </authorList>
    </citation>
    <scope>NUCLEOTIDE SEQUENCE [LARGE SCALE GENOMIC DNA]</scope>
    <source>
        <strain evidence="2">Ta-2019</strain>
    </source>
</reference>
<sequence>RGVGEVKVSWRESRGRAARGRAESVLDAQTPKKVPRRLSAKSCGVKAREPETKACARERGADRGAVTTPKAAGNCEQVVEL</sequence>
<evidence type="ECO:0000256" key="1">
    <source>
        <dbReference type="SAM" id="MobiDB-lite"/>
    </source>
</evidence>
<evidence type="ECO:0000313" key="2">
    <source>
        <dbReference type="EMBL" id="KAH9292967.1"/>
    </source>
</evidence>
<gene>
    <name evidence="2" type="ORF">KI387_041847</name>
</gene>
<feature type="compositionally biased region" description="Basic and acidic residues" evidence="1">
    <location>
        <begin position="8"/>
        <end position="24"/>
    </location>
</feature>
<evidence type="ECO:0000313" key="3">
    <source>
        <dbReference type="Proteomes" id="UP000824469"/>
    </source>
</evidence>
<name>A0AA38C3V9_TAXCH</name>
<keyword evidence="3" id="KW-1185">Reference proteome</keyword>
<feature type="non-terminal residue" evidence="2">
    <location>
        <position position="1"/>
    </location>
</feature>
<feature type="non-terminal residue" evidence="2">
    <location>
        <position position="81"/>
    </location>
</feature>
<dbReference type="AlphaFoldDB" id="A0AA38C3V9"/>
<feature type="region of interest" description="Disordered" evidence="1">
    <location>
        <begin position="1"/>
        <end position="81"/>
    </location>
</feature>
<feature type="compositionally biased region" description="Basic and acidic residues" evidence="1">
    <location>
        <begin position="46"/>
        <end position="62"/>
    </location>
</feature>
<protein>
    <submittedName>
        <fullName evidence="2">Uncharacterized protein</fullName>
    </submittedName>
</protein>
<comment type="caution">
    <text evidence="2">The sequence shown here is derived from an EMBL/GenBank/DDBJ whole genome shotgun (WGS) entry which is preliminary data.</text>
</comment>